<keyword evidence="1" id="KW-0326">Glycosidase</keyword>
<comment type="function">
    <text evidence="1">Aids in the defense against invading fungal pathogens by degrading their cell wall chitosan.</text>
</comment>
<protein>
    <recommendedName>
        <fullName evidence="1">Chitosanase</fullName>
        <ecNumber evidence="1">3.2.1.132</ecNumber>
    </recommendedName>
</protein>
<dbReference type="SUPFAM" id="SSF53955">
    <property type="entry name" value="Lysozyme-like"/>
    <property type="match status" value="1"/>
</dbReference>
<comment type="caution">
    <text evidence="4">The sequence shown here is derived from an EMBL/GenBank/DDBJ whole genome shotgun (WGS) entry which is preliminary data.</text>
</comment>
<evidence type="ECO:0000256" key="2">
    <source>
        <dbReference type="PIRSR" id="PIRSR036551-1"/>
    </source>
</evidence>
<dbReference type="Proteomes" id="UP000316096">
    <property type="component" value="Unassembled WGS sequence"/>
</dbReference>
<proteinExistence type="inferred from homology"/>
<reference evidence="4 5" key="1">
    <citation type="submission" date="2019-06" db="EMBL/GenBank/DDBJ databases">
        <title>Sequencing the genomes of 1000 actinobacteria strains.</title>
        <authorList>
            <person name="Klenk H.-P."/>
        </authorList>
    </citation>
    <scope>NUCLEOTIDE SEQUENCE [LARGE SCALE GENOMIC DNA]</scope>
    <source>
        <strain evidence="4 5">DSM 102200</strain>
    </source>
</reference>
<dbReference type="OrthoDB" id="1551268at2"/>
<evidence type="ECO:0000256" key="3">
    <source>
        <dbReference type="SAM" id="SignalP"/>
    </source>
</evidence>
<feature type="active site" description="Nucleophile" evidence="2">
    <location>
        <position position="84"/>
    </location>
</feature>
<evidence type="ECO:0000313" key="5">
    <source>
        <dbReference type="Proteomes" id="UP000316096"/>
    </source>
</evidence>
<evidence type="ECO:0000313" key="4">
    <source>
        <dbReference type="EMBL" id="TQL99029.1"/>
    </source>
</evidence>
<dbReference type="Gene3D" id="3.30.386.10">
    <property type="entry name" value="Chitosanase, subunit A, domain 2"/>
    <property type="match status" value="1"/>
</dbReference>
<dbReference type="GO" id="GO:0005975">
    <property type="term" value="P:carbohydrate metabolic process"/>
    <property type="evidence" value="ECO:0007669"/>
    <property type="project" value="UniProtKB-UniRule"/>
</dbReference>
<keyword evidence="1" id="KW-0964">Secreted</keyword>
<keyword evidence="1" id="KW-0378">Hydrolase</keyword>
<dbReference type="InterPro" id="IPR000400">
    <property type="entry name" value="Glyco_hydro_46"/>
</dbReference>
<dbReference type="Pfam" id="PF01374">
    <property type="entry name" value="Glyco_hydro_46"/>
    <property type="match status" value="1"/>
</dbReference>
<dbReference type="EC" id="3.2.1.132" evidence="1"/>
<sequence>MPRKSVRWTIPAVLALAVGAAPIAFGSHQHTSGTSVSLLANTKAAAVDLTDPHEKDIAMQVVSSAENSSLDWKAQYKYIEDIGDGRGYTAGIIGFCSGTGDMLEVVQAYTDAEPGNVLAKYLPALRKVNGTDSHSGLDPNFPADWRKAATDTVFQQAQDNERDSVYFNPAVQQAKSDGLRALGQFIYYDAIVMHGPGNDASSFGGIRKAAIAKAKPPAQGGNETTYLNAFLDARKAAMKREEAHSDTSRVDTEQRVFLNNGNLDFTPPLSWHVYGDAYTISK</sequence>
<feature type="active site" description="Proton donor" evidence="2">
    <location>
        <position position="66"/>
    </location>
</feature>
<dbReference type="AlphaFoldDB" id="A0A543CPL2"/>
<organism evidence="4 5">
    <name type="scientific">Actinoallomurus bryophytorum</name>
    <dbReference type="NCBI Taxonomy" id="1490222"/>
    <lineage>
        <taxon>Bacteria</taxon>
        <taxon>Bacillati</taxon>
        <taxon>Actinomycetota</taxon>
        <taxon>Actinomycetes</taxon>
        <taxon>Streptosporangiales</taxon>
        <taxon>Thermomonosporaceae</taxon>
        <taxon>Actinoallomurus</taxon>
    </lineage>
</organism>
<dbReference type="GO" id="GO:0016977">
    <property type="term" value="F:chitosanase activity"/>
    <property type="evidence" value="ECO:0007669"/>
    <property type="project" value="UniProtKB-UniRule"/>
</dbReference>
<dbReference type="InterPro" id="IPR023099">
    <property type="entry name" value="Glyco_hydro_46_N"/>
</dbReference>
<keyword evidence="3" id="KW-0732">Signal</keyword>
<dbReference type="CDD" id="cd00978">
    <property type="entry name" value="chitosanase_GH46"/>
    <property type="match status" value="1"/>
</dbReference>
<comment type="similarity">
    <text evidence="1">Belongs to the glycosyl hydrolase 46 family.</text>
</comment>
<gene>
    <name evidence="4" type="ORF">FB559_4682</name>
</gene>
<dbReference type="PIRSF" id="PIRSF036551">
    <property type="entry name" value="Chitosanase"/>
    <property type="match status" value="1"/>
</dbReference>
<comment type="subcellular location">
    <subcellularLocation>
        <location evidence="1">Secreted</location>
    </subcellularLocation>
</comment>
<feature type="chain" id="PRO_5021822730" description="Chitosanase" evidence="3">
    <location>
        <begin position="27"/>
        <end position="282"/>
    </location>
</feature>
<name>A0A543CPL2_9ACTN</name>
<dbReference type="EMBL" id="VFOZ01000001">
    <property type="protein sequence ID" value="TQL99029.1"/>
    <property type="molecule type" value="Genomic_DNA"/>
</dbReference>
<dbReference type="RefSeq" id="WP_141957559.1">
    <property type="nucleotide sequence ID" value="NZ_VFOZ01000001.1"/>
</dbReference>
<dbReference type="PROSITE" id="PS60000">
    <property type="entry name" value="CHITOSANASE_46_80"/>
    <property type="match status" value="1"/>
</dbReference>
<dbReference type="GO" id="GO:0005576">
    <property type="term" value="C:extracellular region"/>
    <property type="evidence" value="ECO:0007669"/>
    <property type="project" value="UniProtKB-SubCell"/>
</dbReference>
<dbReference type="Gene3D" id="1.20.141.10">
    <property type="entry name" value="Chitosanase, subunit A, domain 1"/>
    <property type="match status" value="1"/>
</dbReference>
<evidence type="ECO:0000256" key="1">
    <source>
        <dbReference type="PIRNR" id="PIRNR036551"/>
    </source>
</evidence>
<accession>A0A543CPL2</accession>
<feature type="signal peptide" evidence="3">
    <location>
        <begin position="1"/>
        <end position="26"/>
    </location>
</feature>
<comment type="catalytic activity">
    <reaction evidence="1">
        <text>Endohydrolysis of beta-(1-&gt;4)-linkages between D-glucosamine residues in a partly acetylated chitosan.</text>
        <dbReference type="EC" id="3.2.1.132"/>
    </reaction>
</comment>
<keyword evidence="5" id="KW-1185">Reference proteome</keyword>
<dbReference type="InterPro" id="IPR023346">
    <property type="entry name" value="Lysozyme-like_dom_sf"/>
</dbReference>